<dbReference type="AlphaFoldDB" id="A0A0J8CS14"/>
<organism evidence="1 2">
    <name type="scientific">Beta vulgaris subsp. vulgaris</name>
    <name type="common">Beet</name>
    <dbReference type="NCBI Taxonomy" id="3555"/>
    <lineage>
        <taxon>Eukaryota</taxon>
        <taxon>Viridiplantae</taxon>
        <taxon>Streptophyta</taxon>
        <taxon>Embryophyta</taxon>
        <taxon>Tracheophyta</taxon>
        <taxon>Spermatophyta</taxon>
        <taxon>Magnoliopsida</taxon>
        <taxon>eudicotyledons</taxon>
        <taxon>Gunneridae</taxon>
        <taxon>Pentapetalae</taxon>
        <taxon>Caryophyllales</taxon>
        <taxon>Chenopodiaceae</taxon>
        <taxon>Betoideae</taxon>
        <taxon>Beta</taxon>
    </lineage>
</organism>
<name>A0A0J8CS14_BETVV</name>
<sequence>MGLILYPSSDFDKIQLDKSPHKLGYAWCWPSSNSSRYRLWFNLT</sequence>
<evidence type="ECO:0000313" key="2">
    <source>
        <dbReference type="Proteomes" id="UP000035740"/>
    </source>
</evidence>
<dbReference type="Gramene" id="KMT14839">
    <property type="protein sequence ID" value="KMT14839"/>
    <property type="gene ID" value="BVRB_3g065630"/>
</dbReference>
<reference evidence="1 2" key="1">
    <citation type="journal article" date="2014" name="Nature">
        <title>The genome of the recently domesticated crop plant sugar beet (Beta vulgaris).</title>
        <authorList>
            <person name="Dohm J.C."/>
            <person name="Minoche A.E."/>
            <person name="Holtgrawe D."/>
            <person name="Capella-Gutierrez S."/>
            <person name="Zakrzewski F."/>
            <person name="Tafer H."/>
            <person name="Rupp O."/>
            <person name="Sorensen T.R."/>
            <person name="Stracke R."/>
            <person name="Reinhardt R."/>
            <person name="Goesmann A."/>
            <person name="Kraft T."/>
            <person name="Schulz B."/>
            <person name="Stadler P.F."/>
            <person name="Schmidt T."/>
            <person name="Gabaldon T."/>
            <person name="Lehrach H."/>
            <person name="Weisshaar B."/>
            <person name="Himmelbauer H."/>
        </authorList>
    </citation>
    <scope>NUCLEOTIDE SEQUENCE [LARGE SCALE GENOMIC DNA]</scope>
    <source>
        <tissue evidence="1">Taproot</tissue>
    </source>
</reference>
<keyword evidence="2" id="KW-1185">Reference proteome</keyword>
<evidence type="ECO:0000313" key="1">
    <source>
        <dbReference type="EMBL" id="KMT14839.1"/>
    </source>
</evidence>
<gene>
    <name evidence="1" type="ORF">BVRB_3g065630</name>
</gene>
<accession>A0A0J8CS14</accession>
<protein>
    <submittedName>
        <fullName evidence="1">Uncharacterized protein</fullName>
    </submittedName>
</protein>
<dbReference type="EMBL" id="KQ090066">
    <property type="protein sequence ID" value="KMT14839.1"/>
    <property type="molecule type" value="Genomic_DNA"/>
</dbReference>
<proteinExistence type="predicted"/>
<dbReference type="Proteomes" id="UP000035740">
    <property type="component" value="Chromosome 3"/>
</dbReference>